<proteinExistence type="predicted"/>
<evidence type="ECO:0000313" key="2">
    <source>
        <dbReference type="WBParaSite" id="L893_g32911.t1"/>
    </source>
</evidence>
<name>A0A1I8A5K4_9BILA</name>
<protein>
    <submittedName>
        <fullName evidence="2">Transmembrane protein</fullName>
    </submittedName>
</protein>
<dbReference type="AlphaFoldDB" id="A0A1I8A5K4"/>
<sequence>MAATLSARLSHALNTAAISFFPLALVNACPEMVPREARSLDFVVPIYVIFLGFLRVVKRSSLSSPHSPSLLLASLTWSASPRPFLTRARFFRRERRNYERPLLRVLPSRRLPEEDSCQIRRSPLSPVPSRPLITRSADRFPFFPISPGDGHSPRRGNAPINCSSSPWKRVFVGTSRESRVGANRGFLCWIDRLKVVGDFGEISPIL</sequence>
<dbReference type="WBParaSite" id="L893_g32911.t1">
    <property type="protein sequence ID" value="L893_g32911.t1"/>
    <property type="gene ID" value="L893_g32911"/>
</dbReference>
<accession>A0A1I8A5K4</accession>
<evidence type="ECO:0000313" key="1">
    <source>
        <dbReference type="Proteomes" id="UP000095287"/>
    </source>
</evidence>
<organism evidence="1 2">
    <name type="scientific">Steinernema glaseri</name>
    <dbReference type="NCBI Taxonomy" id="37863"/>
    <lineage>
        <taxon>Eukaryota</taxon>
        <taxon>Metazoa</taxon>
        <taxon>Ecdysozoa</taxon>
        <taxon>Nematoda</taxon>
        <taxon>Chromadorea</taxon>
        <taxon>Rhabditida</taxon>
        <taxon>Tylenchina</taxon>
        <taxon>Panagrolaimomorpha</taxon>
        <taxon>Strongyloidoidea</taxon>
        <taxon>Steinernematidae</taxon>
        <taxon>Steinernema</taxon>
    </lineage>
</organism>
<keyword evidence="1" id="KW-1185">Reference proteome</keyword>
<dbReference type="Proteomes" id="UP000095287">
    <property type="component" value="Unplaced"/>
</dbReference>
<reference evidence="2" key="1">
    <citation type="submission" date="2016-11" db="UniProtKB">
        <authorList>
            <consortium name="WormBaseParasite"/>
        </authorList>
    </citation>
    <scope>IDENTIFICATION</scope>
</reference>